<reference evidence="1 2" key="1">
    <citation type="submission" date="2020-02" db="EMBL/GenBank/DDBJ databases">
        <title>Genomic and physiological characterization of two novel Nitrospinaceae genera.</title>
        <authorList>
            <person name="Mueller A.J."/>
            <person name="Jung M.-Y."/>
            <person name="Strachan C.R."/>
            <person name="Herbold C.W."/>
            <person name="Kirkegaard R.H."/>
            <person name="Daims H."/>
        </authorList>
    </citation>
    <scope>NUCLEOTIDE SEQUENCE [LARGE SCALE GENOMIC DNA]</scope>
    <source>
        <strain evidence="1">EB</strain>
    </source>
</reference>
<name>A0A7T0BWX7_9BACT</name>
<proteinExistence type="predicted"/>
<dbReference type="Proteomes" id="UP000594688">
    <property type="component" value="Chromosome"/>
</dbReference>
<gene>
    <name evidence="1" type="ORF">G3M70_08995</name>
</gene>
<dbReference type="AlphaFoldDB" id="A0A7T0BWX7"/>
<evidence type="ECO:0000313" key="2">
    <source>
        <dbReference type="Proteomes" id="UP000594688"/>
    </source>
</evidence>
<dbReference type="EMBL" id="CP048685">
    <property type="protein sequence ID" value="QPJ62002.1"/>
    <property type="molecule type" value="Genomic_DNA"/>
</dbReference>
<sequence length="248" mass="26478">MTWLSVPAWFQPFLSFPSCCCFQHGLWGVTRTTSLGNPHLNAARQLENTAVSSFPQCSNNGALIDYDNTAGISYEEDSCVVRNGLVFRVKQTFVTNGKPNWAPYVEDNEGRIAVFWEWVGAVPTPPVTAVDITITAPSDQGMVERSDQDIVFSCGDGLGVVQSWIAISVNGNVVPVSCNVGRASATCLPAGPLPAGESTTIVTVTAPSGASDTEQVAYRVLDLPPEDLELSPRAGGDFWCDKGFEGVA</sequence>
<accession>A0A7T0BWX7</accession>
<organism evidence="1 2">
    <name type="scientific">Candidatus Nitronauta litoralis</name>
    <dbReference type="NCBI Taxonomy" id="2705533"/>
    <lineage>
        <taxon>Bacteria</taxon>
        <taxon>Pseudomonadati</taxon>
        <taxon>Nitrospinota/Tectimicrobiota group</taxon>
        <taxon>Nitrospinota</taxon>
        <taxon>Nitrospinia</taxon>
        <taxon>Nitrospinales</taxon>
        <taxon>Nitrospinaceae</taxon>
        <taxon>Candidatus Nitronauta</taxon>
    </lineage>
</organism>
<evidence type="ECO:0000313" key="1">
    <source>
        <dbReference type="EMBL" id="QPJ62002.1"/>
    </source>
</evidence>
<dbReference type="KEGG" id="nli:G3M70_08995"/>
<protein>
    <submittedName>
        <fullName evidence="1">Uncharacterized protein</fullName>
    </submittedName>
</protein>